<organism evidence="4 5">
    <name type="scientific">Caenorhabditis bovis</name>
    <dbReference type="NCBI Taxonomy" id="2654633"/>
    <lineage>
        <taxon>Eukaryota</taxon>
        <taxon>Metazoa</taxon>
        <taxon>Ecdysozoa</taxon>
        <taxon>Nematoda</taxon>
        <taxon>Chromadorea</taxon>
        <taxon>Rhabditida</taxon>
        <taxon>Rhabditina</taxon>
        <taxon>Rhabditomorpha</taxon>
        <taxon>Rhabditoidea</taxon>
        <taxon>Rhabditidae</taxon>
        <taxon>Peloderinae</taxon>
        <taxon>Caenorhabditis</taxon>
    </lineage>
</organism>
<comment type="similarity">
    <text evidence="1">Belongs to the DNase II family.</text>
</comment>
<evidence type="ECO:0000313" key="4">
    <source>
        <dbReference type="EMBL" id="CAB3401417.1"/>
    </source>
</evidence>
<keyword evidence="3" id="KW-0732">Signal</keyword>
<reference evidence="4 5" key="1">
    <citation type="submission" date="2020-04" db="EMBL/GenBank/DDBJ databases">
        <authorList>
            <person name="Laetsch R D."/>
            <person name="Stevens L."/>
            <person name="Kumar S."/>
            <person name="Blaxter L. M."/>
        </authorList>
    </citation>
    <scope>NUCLEOTIDE SEQUENCE [LARGE SCALE GENOMIC DNA]</scope>
</reference>
<dbReference type="CDD" id="cd09121">
    <property type="entry name" value="PLDc_DNaseII_2"/>
    <property type="match status" value="1"/>
</dbReference>
<proteinExistence type="inferred from homology"/>
<dbReference type="PANTHER" id="PTHR10858">
    <property type="entry name" value="DEOXYRIBONUCLEASE II"/>
    <property type="match status" value="1"/>
</dbReference>
<keyword evidence="5" id="KW-1185">Reference proteome</keyword>
<dbReference type="GO" id="GO:0006309">
    <property type="term" value="P:apoptotic DNA fragmentation"/>
    <property type="evidence" value="ECO:0007669"/>
    <property type="project" value="TreeGrafter"/>
</dbReference>
<comment type="caution">
    <text evidence="4">The sequence shown here is derived from an EMBL/GenBank/DDBJ whole genome shotgun (WGS) entry which is preliminary data.</text>
</comment>
<dbReference type="CDD" id="cd09120">
    <property type="entry name" value="PLDc_DNaseII_1"/>
    <property type="match status" value="1"/>
</dbReference>
<dbReference type="InterPro" id="IPR004947">
    <property type="entry name" value="DNase_II"/>
</dbReference>
<sequence length="361" mass="41038">MIPNIVIILFILLRFEVFCKYQCKNLLGKPVDWFVVYKLPKLRSTTSGKEFVYIDNENLDWVKAGDINDPKGAVGATISQVYSSKPNDFYLMYSDDDPIGSADSYRGHAKGVALFDKNTGFWLIHSVPNFPSSKSYAYPITAEKYGQTFFCVSLDTNYLEVIADHWRFIQASPYAQNGPQDFLLRFPTLRNVLARQSLPRSATRFWTSRPIKTIRGITLMSYAKHKKFNGDIWNDIISRENQMTLAVESWLNGSGEDLRTTCTKISQTHDVTEMSVVGEKFSSSKDHSKFAVSSNVNNPIVCFGDLNRQKSQLARGGGALCIQDRNLWDHFYKFITRVEPCKASQFFSLLPIALALLISFF</sequence>
<dbReference type="Proteomes" id="UP000494206">
    <property type="component" value="Unassembled WGS sequence"/>
</dbReference>
<keyword evidence="2" id="KW-0378">Hydrolase</keyword>
<name>A0A8S1EKU1_9PELO</name>
<feature type="chain" id="PRO_5035730371" evidence="3">
    <location>
        <begin position="20"/>
        <end position="361"/>
    </location>
</feature>
<dbReference type="EMBL" id="CADEPM010000003">
    <property type="protein sequence ID" value="CAB3401417.1"/>
    <property type="molecule type" value="Genomic_DNA"/>
</dbReference>
<evidence type="ECO:0000256" key="2">
    <source>
        <dbReference type="ARBA" id="ARBA00022801"/>
    </source>
</evidence>
<evidence type="ECO:0000256" key="1">
    <source>
        <dbReference type="ARBA" id="ARBA00007527"/>
    </source>
</evidence>
<dbReference type="AlphaFoldDB" id="A0A8S1EKU1"/>
<evidence type="ECO:0000256" key="3">
    <source>
        <dbReference type="SAM" id="SignalP"/>
    </source>
</evidence>
<dbReference type="Pfam" id="PF03265">
    <property type="entry name" value="DNase_II"/>
    <property type="match status" value="1"/>
</dbReference>
<dbReference type="GO" id="GO:0004531">
    <property type="term" value="F:deoxyribonuclease II activity"/>
    <property type="evidence" value="ECO:0007669"/>
    <property type="project" value="InterPro"/>
</dbReference>
<dbReference type="OrthoDB" id="10261598at2759"/>
<dbReference type="PANTHER" id="PTHR10858:SF30">
    <property type="entry name" value="CELL-DEATH-RELATED NUCLEASE 7"/>
    <property type="match status" value="1"/>
</dbReference>
<evidence type="ECO:0000313" key="5">
    <source>
        <dbReference type="Proteomes" id="UP000494206"/>
    </source>
</evidence>
<feature type="signal peptide" evidence="3">
    <location>
        <begin position="1"/>
        <end position="19"/>
    </location>
</feature>
<protein>
    <submittedName>
        <fullName evidence="4">Uncharacterized protein</fullName>
    </submittedName>
</protein>
<gene>
    <name evidence="4" type="ORF">CBOVIS_LOCUS4167</name>
</gene>
<accession>A0A8S1EKU1</accession>